<dbReference type="SUPFAM" id="SSF54060">
    <property type="entry name" value="His-Me finger endonucleases"/>
    <property type="match status" value="1"/>
</dbReference>
<sequence length="168" mass="19453">MTEQILTQARLRELLHYNPETGEFTWLVASARREKGSKAGCLLARGYVDIGLGMKIYRAHRLAWLYVHGQWPTQWLDHLNGIKSDNRIGNLREASKKQNAENTTKQKRNTSGYKGVTWDRFTNNWKAQICHNGKHHNLGRFTEVEDAKKAYLAAANQLFTHTTRIFQE</sequence>
<dbReference type="SUPFAM" id="SSF54171">
    <property type="entry name" value="DNA-binding domain"/>
    <property type="match status" value="1"/>
</dbReference>
<dbReference type="InterPro" id="IPR003615">
    <property type="entry name" value="HNH_nuc"/>
</dbReference>
<dbReference type="InterPro" id="IPR001471">
    <property type="entry name" value="AP2/ERF_dom"/>
</dbReference>
<dbReference type="Pfam" id="PF13392">
    <property type="entry name" value="HNH_3"/>
    <property type="match status" value="1"/>
</dbReference>
<feature type="domain" description="AP2/ERF" evidence="4">
    <location>
        <begin position="111"/>
        <end position="158"/>
    </location>
</feature>
<dbReference type="Gene3D" id="3.30.730.10">
    <property type="entry name" value="AP2/ERF domain"/>
    <property type="match status" value="1"/>
</dbReference>
<gene>
    <name evidence="6" type="ORF">UFOVP125_42</name>
</gene>
<evidence type="ECO:0000259" key="4">
    <source>
        <dbReference type="Pfam" id="PF00847"/>
    </source>
</evidence>
<evidence type="ECO:0000313" key="6">
    <source>
        <dbReference type="EMBL" id="CAB4131832.1"/>
    </source>
</evidence>
<evidence type="ECO:0000256" key="2">
    <source>
        <dbReference type="ARBA" id="ARBA00023125"/>
    </source>
</evidence>
<evidence type="ECO:0000256" key="1">
    <source>
        <dbReference type="ARBA" id="ARBA00023015"/>
    </source>
</evidence>
<dbReference type="GO" id="GO:0003677">
    <property type="term" value="F:DNA binding"/>
    <property type="evidence" value="ECO:0007669"/>
    <property type="project" value="UniProtKB-KW"/>
</dbReference>
<keyword evidence="1" id="KW-0805">Transcription regulation</keyword>
<name>A0A6J5LE28_9CAUD</name>
<dbReference type="EMBL" id="LR796253">
    <property type="protein sequence ID" value="CAB4131832.1"/>
    <property type="molecule type" value="Genomic_DNA"/>
</dbReference>
<dbReference type="InterPro" id="IPR016177">
    <property type="entry name" value="DNA-bd_dom_sf"/>
</dbReference>
<dbReference type="InterPro" id="IPR036955">
    <property type="entry name" value="AP2/ERF_dom_sf"/>
</dbReference>
<keyword evidence="3" id="KW-0804">Transcription</keyword>
<reference evidence="6" key="1">
    <citation type="submission" date="2020-04" db="EMBL/GenBank/DDBJ databases">
        <authorList>
            <person name="Chiriac C."/>
            <person name="Salcher M."/>
            <person name="Ghai R."/>
            <person name="Kavagutti S V."/>
        </authorList>
    </citation>
    <scope>NUCLEOTIDE SEQUENCE</scope>
</reference>
<evidence type="ECO:0000259" key="5">
    <source>
        <dbReference type="Pfam" id="PF13392"/>
    </source>
</evidence>
<keyword evidence="2" id="KW-0238">DNA-binding</keyword>
<organism evidence="6">
    <name type="scientific">uncultured Caudovirales phage</name>
    <dbReference type="NCBI Taxonomy" id="2100421"/>
    <lineage>
        <taxon>Viruses</taxon>
        <taxon>Duplodnaviria</taxon>
        <taxon>Heunggongvirae</taxon>
        <taxon>Uroviricota</taxon>
        <taxon>Caudoviricetes</taxon>
        <taxon>Peduoviridae</taxon>
        <taxon>Maltschvirus</taxon>
        <taxon>Maltschvirus maltsch</taxon>
    </lineage>
</organism>
<feature type="domain" description="HNH nuclease" evidence="5">
    <location>
        <begin position="57"/>
        <end position="100"/>
    </location>
</feature>
<evidence type="ECO:0000256" key="3">
    <source>
        <dbReference type="ARBA" id="ARBA00023163"/>
    </source>
</evidence>
<dbReference type="Pfam" id="PF00847">
    <property type="entry name" value="AP2"/>
    <property type="match status" value="1"/>
</dbReference>
<dbReference type="InterPro" id="IPR044925">
    <property type="entry name" value="His-Me_finger_sf"/>
</dbReference>
<protein>
    <submittedName>
        <fullName evidence="6">HNH nuclease</fullName>
    </submittedName>
</protein>
<accession>A0A6J5LE28</accession>
<dbReference type="GO" id="GO:0003700">
    <property type="term" value="F:DNA-binding transcription factor activity"/>
    <property type="evidence" value="ECO:0007669"/>
    <property type="project" value="InterPro"/>
</dbReference>
<dbReference type="Gene3D" id="3.90.75.20">
    <property type="match status" value="1"/>
</dbReference>
<proteinExistence type="predicted"/>